<dbReference type="EMBL" id="SOEZ01000059">
    <property type="protein sequence ID" value="TFB49009.1"/>
    <property type="molecule type" value="Genomic_DNA"/>
</dbReference>
<accession>A0A4R8UDL0</accession>
<organism evidence="8 9">
    <name type="scientific">Cryobacterium tagatosivorans</name>
    <dbReference type="NCBI Taxonomy" id="1259199"/>
    <lineage>
        <taxon>Bacteria</taxon>
        <taxon>Bacillati</taxon>
        <taxon>Actinomycetota</taxon>
        <taxon>Actinomycetes</taxon>
        <taxon>Micrococcales</taxon>
        <taxon>Microbacteriaceae</taxon>
        <taxon>Cryobacterium</taxon>
    </lineage>
</organism>
<evidence type="ECO:0000256" key="6">
    <source>
        <dbReference type="SAM" id="Phobius"/>
    </source>
</evidence>
<evidence type="ECO:0000313" key="9">
    <source>
        <dbReference type="Proteomes" id="UP000297866"/>
    </source>
</evidence>
<keyword evidence="3 6" id="KW-0812">Transmembrane</keyword>
<evidence type="ECO:0000256" key="5">
    <source>
        <dbReference type="ARBA" id="ARBA00023136"/>
    </source>
</evidence>
<proteinExistence type="predicted"/>
<dbReference type="Proteomes" id="UP000297866">
    <property type="component" value="Unassembled WGS sequence"/>
</dbReference>
<keyword evidence="2" id="KW-1003">Cell membrane</keyword>
<comment type="subcellular location">
    <subcellularLocation>
        <location evidence="1">Cell membrane</location>
        <topology evidence="1">Multi-pass membrane protein</topology>
    </subcellularLocation>
</comment>
<dbReference type="GO" id="GO:0005886">
    <property type="term" value="C:plasma membrane"/>
    <property type="evidence" value="ECO:0007669"/>
    <property type="project" value="UniProtKB-SubCell"/>
</dbReference>
<evidence type="ECO:0000313" key="8">
    <source>
        <dbReference type="EMBL" id="TFB49009.1"/>
    </source>
</evidence>
<evidence type="ECO:0000256" key="4">
    <source>
        <dbReference type="ARBA" id="ARBA00022989"/>
    </source>
</evidence>
<evidence type="ECO:0000256" key="2">
    <source>
        <dbReference type="ARBA" id="ARBA00022475"/>
    </source>
</evidence>
<feature type="transmembrane region" description="Helical" evidence="6">
    <location>
        <begin position="6"/>
        <end position="25"/>
    </location>
</feature>
<name>A0A4R8UDL0_9MICO</name>
<feature type="transmembrane region" description="Helical" evidence="6">
    <location>
        <begin position="256"/>
        <end position="275"/>
    </location>
</feature>
<feature type="transmembrane region" description="Helical" evidence="6">
    <location>
        <begin position="287"/>
        <end position="311"/>
    </location>
</feature>
<comment type="caution">
    <text evidence="8">The sequence shown here is derived from an EMBL/GenBank/DDBJ whole genome shotgun (WGS) entry which is preliminary data.</text>
</comment>
<dbReference type="InterPro" id="IPR018076">
    <property type="entry name" value="T2SS_GspF_dom"/>
</dbReference>
<dbReference type="AlphaFoldDB" id="A0A4R8UDL0"/>
<gene>
    <name evidence="8" type="ORF">E3O23_12095</name>
</gene>
<sequence length="315" mass="34002">MILYVGIAIGLIALLVIVFLVIAPPRPHIPLERRRAPGAVETTALTRMTDQTTAAIDKAIRRRGKAPFSASELEQANIRMQPSGFVLLVVTASIMLALLGLLLGSENGLGVPLMVTLAALAPIGAKVTLAIRTAARRAKFADQLDESLGLLAGGLRAGHSLLRAVDAVSQETESPTSEEFARVVNETRIGRDLGEALDTTAQRMHSDDFQWVAQAIAINREVGGNLSQVLDRVGHTIRERNEIRRQVKALAAEGKMSAWVLILLPIGVFTFLILTQPNYFNGFFDSVWGVAALALALVLLIVGSLWMMAVVKVKF</sequence>
<dbReference type="InterPro" id="IPR042094">
    <property type="entry name" value="T2SS_GspF_sf"/>
</dbReference>
<keyword evidence="9" id="KW-1185">Reference proteome</keyword>
<dbReference type="PANTHER" id="PTHR35007">
    <property type="entry name" value="INTEGRAL MEMBRANE PROTEIN-RELATED"/>
    <property type="match status" value="1"/>
</dbReference>
<dbReference type="Gene3D" id="1.20.81.30">
    <property type="entry name" value="Type II secretion system (T2SS), domain F"/>
    <property type="match status" value="1"/>
</dbReference>
<keyword evidence="5 6" id="KW-0472">Membrane</keyword>
<feature type="transmembrane region" description="Helical" evidence="6">
    <location>
        <begin position="109"/>
        <end position="129"/>
    </location>
</feature>
<protein>
    <submittedName>
        <fullName evidence="8">Type II secretion system protein F</fullName>
    </submittedName>
</protein>
<keyword evidence="4 6" id="KW-1133">Transmembrane helix</keyword>
<reference evidence="8 9" key="1">
    <citation type="submission" date="2019-03" db="EMBL/GenBank/DDBJ databases">
        <title>Genomics of glacier-inhabiting Cryobacterium strains.</title>
        <authorList>
            <person name="Liu Q."/>
            <person name="Xin Y.-H."/>
        </authorList>
    </citation>
    <scope>NUCLEOTIDE SEQUENCE [LARGE SCALE GENOMIC DNA]</scope>
    <source>
        <strain evidence="8 9">Sr47</strain>
    </source>
</reference>
<dbReference type="OrthoDB" id="597333at2"/>
<evidence type="ECO:0000256" key="3">
    <source>
        <dbReference type="ARBA" id="ARBA00022692"/>
    </source>
</evidence>
<feature type="transmembrane region" description="Helical" evidence="6">
    <location>
        <begin position="85"/>
        <end position="103"/>
    </location>
</feature>
<dbReference type="Pfam" id="PF00482">
    <property type="entry name" value="T2SSF"/>
    <property type="match status" value="1"/>
</dbReference>
<dbReference type="PANTHER" id="PTHR35007:SF1">
    <property type="entry name" value="PILUS ASSEMBLY PROTEIN"/>
    <property type="match status" value="1"/>
</dbReference>
<evidence type="ECO:0000256" key="1">
    <source>
        <dbReference type="ARBA" id="ARBA00004651"/>
    </source>
</evidence>
<feature type="domain" description="Type II secretion system protein GspF" evidence="7">
    <location>
        <begin position="150"/>
        <end position="273"/>
    </location>
</feature>
<evidence type="ECO:0000259" key="7">
    <source>
        <dbReference type="Pfam" id="PF00482"/>
    </source>
</evidence>